<gene>
    <name evidence="5" type="ORF">Sradi_0251000</name>
</gene>
<keyword evidence="1" id="KW-1002">Plastid outer membrane</keyword>
<dbReference type="FunFam" id="3.10.20.310:FF:000013">
    <property type="entry name" value="Outer envelope protein 80 chloroplastic"/>
    <property type="match status" value="1"/>
</dbReference>
<name>A0AAW2W5C9_SESRA</name>
<dbReference type="GO" id="GO:0009707">
    <property type="term" value="C:chloroplast outer membrane"/>
    <property type="evidence" value="ECO:0007669"/>
    <property type="project" value="UniProtKB-SubCell"/>
</dbReference>
<evidence type="ECO:0000256" key="2">
    <source>
        <dbReference type="ARBA" id="ARBA00023136"/>
    </source>
</evidence>
<keyword evidence="1" id="KW-0934">Plastid</keyword>
<evidence type="ECO:0000256" key="1">
    <source>
        <dbReference type="ARBA" id="ARBA00022805"/>
    </source>
</evidence>
<dbReference type="InterPro" id="IPR039910">
    <property type="entry name" value="D15-like"/>
</dbReference>
<sequence length="822" mass="89206">MSGNEDARFISSSIKLPSFSPPARHHPQPHSFFSFLRLNPSGKFAKLPFNFNFQFNLGFNPPPINFITQFVSNQPIFHRNIKNDPFHTVLKKSPLFCSATLALSDSETGSASNELKSGDDSESVVQYKGDESGAVTQSKSVGSNRAAEEERVLISEVFVRNKDGEELERKDLEAEALNALKASRANSALTVREVQEDVHRIIASGYFMSCMPVAVDTRDGIRLIFQVEPNQEFQGLVCEGANVLPSKFIEDAFRDGYGKVVNIRRLDEVMSSINGWYMERGLFGMVSGVEILSGGIIKLQVSEAEVNDISIRFLDKTITSGPLAGLIGSIAIYHKNLFGRNQKLNLSLERGQIDSIFRINYTDPWIEGDDKRTSRAIMIQNSRTPGTLVHGNQPNNNGLTIGRITAGIEYSRPFRPKWNGTAGLIFQRAGAHDEKGTPIIRDFFGSPLTASGNTHDDMLLAKLETVYTFSGDPGSSMFVFNMDQGIPVSPESLVFNRVNARARQGFVIGPACFLVCLSGGHVVGKFPPHEAFPIGGTNSVRGYEEGALGSGRSYVVGSGEMSFPVNSRAPGTLVHGNQPNNNGLTIGRIIAGIEYSRPFRPKWNGTAGLIFQRTGAHDEKRIPIIRDFFGGPLTASGNNHDDMLLAKLETVYTCSGDRCSSTFVFNVDQGIPVSPEWLVFNRVNARARQGFVIGPACFLVCLSGGHVVGKFPPHEAFPIGGTNSVRGYEEGALGSGRSYVVGSGEMSFPVMGPVKGVVFADYGTDLGSGSTVPGDPAGARNKPGSGYGYGIGVRVDSLFGPLRFEYAFNDQGTGRFHFGIGL</sequence>
<accession>A0AAW2W5C9</accession>
<dbReference type="AlphaFoldDB" id="A0AAW2W5C9"/>
<reference evidence="5" key="2">
    <citation type="journal article" date="2024" name="Plant">
        <title>Genomic evolution and insights into agronomic trait innovations of Sesamum species.</title>
        <authorList>
            <person name="Miao H."/>
            <person name="Wang L."/>
            <person name="Qu L."/>
            <person name="Liu H."/>
            <person name="Sun Y."/>
            <person name="Le M."/>
            <person name="Wang Q."/>
            <person name="Wei S."/>
            <person name="Zheng Y."/>
            <person name="Lin W."/>
            <person name="Duan Y."/>
            <person name="Cao H."/>
            <person name="Xiong S."/>
            <person name="Wang X."/>
            <person name="Wei L."/>
            <person name="Li C."/>
            <person name="Ma Q."/>
            <person name="Ju M."/>
            <person name="Zhao R."/>
            <person name="Li G."/>
            <person name="Mu C."/>
            <person name="Tian Q."/>
            <person name="Mei H."/>
            <person name="Zhang T."/>
            <person name="Gao T."/>
            <person name="Zhang H."/>
        </authorList>
    </citation>
    <scope>NUCLEOTIDE SEQUENCE</scope>
    <source>
        <strain evidence="5">G02</strain>
    </source>
</reference>
<evidence type="ECO:0000259" key="4">
    <source>
        <dbReference type="Pfam" id="PF01103"/>
    </source>
</evidence>
<dbReference type="EMBL" id="JACGWJ010000002">
    <property type="protein sequence ID" value="KAL0435431.1"/>
    <property type="molecule type" value="Genomic_DNA"/>
</dbReference>
<dbReference type="GO" id="GO:0009658">
    <property type="term" value="P:chloroplast organization"/>
    <property type="evidence" value="ECO:0007669"/>
    <property type="project" value="TreeGrafter"/>
</dbReference>
<comment type="subcellular location">
    <subcellularLocation>
        <location evidence="3">Plastid</location>
        <location evidence="3">Chloroplast outer membrane</location>
    </subcellularLocation>
</comment>
<evidence type="ECO:0000313" key="5">
    <source>
        <dbReference type="EMBL" id="KAL0435431.1"/>
    </source>
</evidence>
<dbReference type="FunFam" id="3.10.20.310:FF:000014">
    <property type="entry name" value="Outer envelope protein 80, chloroplastic"/>
    <property type="match status" value="1"/>
</dbReference>
<proteinExistence type="predicted"/>
<dbReference type="InterPro" id="IPR000184">
    <property type="entry name" value="Bac_surfAg_D15"/>
</dbReference>
<dbReference type="Pfam" id="PF01103">
    <property type="entry name" value="Omp85"/>
    <property type="match status" value="2"/>
</dbReference>
<feature type="domain" description="Bacterial surface antigen (D15)" evidence="4">
    <location>
        <begin position="576"/>
        <end position="821"/>
    </location>
</feature>
<dbReference type="GO" id="GO:0009793">
    <property type="term" value="P:embryo development ending in seed dormancy"/>
    <property type="evidence" value="ECO:0007669"/>
    <property type="project" value="TreeGrafter"/>
</dbReference>
<dbReference type="Gene3D" id="3.10.20.310">
    <property type="entry name" value="membrane protein fhac"/>
    <property type="match status" value="2"/>
</dbReference>
<reference evidence="5" key="1">
    <citation type="submission" date="2020-06" db="EMBL/GenBank/DDBJ databases">
        <authorList>
            <person name="Li T."/>
            <person name="Hu X."/>
            <person name="Zhang T."/>
            <person name="Song X."/>
            <person name="Zhang H."/>
            <person name="Dai N."/>
            <person name="Sheng W."/>
            <person name="Hou X."/>
            <person name="Wei L."/>
        </authorList>
    </citation>
    <scope>NUCLEOTIDE SEQUENCE</scope>
    <source>
        <strain evidence="5">G02</strain>
        <tissue evidence="5">Leaf</tissue>
    </source>
</reference>
<comment type="caution">
    <text evidence="5">The sequence shown here is derived from an EMBL/GenBank/DDBJ whole genome shotgun (WGS) entry which is preliminary data.</text>
</comment>
<keyword evidence="5" id="KW-0261">Viral envelope protein</keyword>
<evidence type="ECO:0000256" key="3">
    <source>
        <dbReference type="ARBA" id="ARBA00024013"/>
    </source>
</evidence>
<keyword evidence="5" id="KW-0946">Virion</keyword>
<protein>
    <submittedName>
        <fullName evidence="5">Outer envelope protein 80, chloroplastic</fullName>
    </submittedName>
</protein>
<feature type="domain" description="Bacterial surface antigen (D15)" evidence="4">
    <location>
        <begin position="336"/>
        <end position="566"/>
    </location>
</feature>
<keyword evidence="2" id="KW-0472">Membrane</keyword>
<organism evidence="5">
    <name type="scientific">Sesamum radiatum</name>
    <name type="common">Black benniseed</name>
    <dbReference type="NCBI Taxonomy" id="300843"/>
    <lineage>
        <taxon>Eukaryota</taxon>
        <taxon>Viridiplantae</taxon>
        <taxon>Streptophyta</taxon>
        <taxon>Embryophyta</taxon>
        <taxon>Tracheophyta</taxon>
        <taxon>Spermatophyta</taxon>
        <taxon>Magnoliopsida</taxon>
        <taxon>eudicotyledons</taxon>
        <taxon>Gunneridae</taxon>
        <taxon>Pentapetalae</taxon>
        <taxon>asterids</taxon>
        <taxon>lamiids</taxon>
        <taxon>Lamiales</taxon>
        <taxon>Pedaliaceae</taxon>
        <taxon>Sesamum</taxon>
    </lineage>
</organism>
<dbReference type="PANTHER" id="PTHR12815">
    <property type="entry name" value="SORTING AND ASSEMBLY MACHINERY SAMM50 PROTEIN FAMILY MEMBER"/>
    <property type="match status" value="1"/>
</dbReference>
<dbReference type="Gene3D" id="2.40.160.50">
    <property type="entry name" value="membrane protein fhac: a member of the omp85/tpsb transporter family"/>
    <property type="match status" value="2"/>
</dbReference>
<dbReference type="PANTHER" id="PTHR12815:SF32">
    <property type="entry name" value="OUTER ENVELOPE PROTEIN 80, CHLOROPLASTIC"/>
    <property type="match status" value="1"/>
</dbReference>